<evidence type="ECO:0000256" key="4">
    <source>
        <dbReference type="ARBA" id="ARBA00023136"/>
    </source>
</evidence>
<proteinExistence type="predicted"/>
<dbReference type="Proteomes" id="UP000184029">
    <property type="component" value="Unassembled WGS sequence"/>
</dbReference>
<accession>A0A8B4BX21</accession>
<keyword evidence="2 5" id="KW-0812">Transmembrane</keyword>
<evidence type="ECO:0008006" key="8">
    <source>
        <dbReference type="Google" id="ProtNLM"/>
    </source>
</evidence>
<evidence type="ECO:0000313" key="7">
    <source>
        <dbReference type="Proteomes" id="UP000184029"/>
    </source>
</evidence>
<keyword evidence="3 5" id="KW-1133">Transmembrane helix</keyword>
<dbReference type="Gene3D" id="1.20.1080.10">
    <property type="entry name" value="Glycerol uptake facilitator protein"/>
    <property type="match status" value="1"/>
</dbReference>
<protein>
    <recommendedName>
        <fullName evidence="8">Formate/nitrite transporter family protein</fullName>
    </recommendedName>
</protein>
<evidence type="ECO:0000256" key="1">
    <source>
        <dbReference type="ARBA" id="ARBA00004141"/>
    </source>
</evidence>
<comment type="subcellular location">
    <subcellularLocation>
        <location evidence="1">Membrane</location>
        <topology evidence="1">Multi-pass membrane protein</topology>
    </subcellularLocation>
</comment>
<gene>
    <name evidence="6" type="ORF">SAMN02745208_02484</name>
</gene>
<organism evidence="6 7">
    <name type="scientific">Heyndrickxia coagulans DSM 1 = ATCC 7050</name>
    <dbReference type="NCBI Taxonomy" id="1121088"/>
    <lineage>
        <taxon>Bacteria</taxon>
        <taxon>Bacillati</taxon>
        <taxon>Bacillota</taxon>
        <taxon>Bacilli</taxon>
        <taxon>Bacillales</taxon>
        <taxon>Bacillaceae</taxon>
        <taxon>Heyndrickxia</taxon>
    </lineage>
</organism>
<name>A0A8B4BX21_HEYCO</name>
<comment type="caution">
    <text evidence="6">The sequence shown here is derived from an EMBL/GenBank/DDBJ whole genome shotgun (WGS) entry which is preliminary data.</text>
</comment>
<dbReference type="AlphaFoldDB" id="A0A8B4BX21"/>
<evidence type="ECO:0000256" key="5">
    <source>
        <dbReference type="SAM" id="Phobius"/>
    </source>
</evidence>
<evidence type="ECO:0000256" key="2">
    <source>
        <dbReference type="ARBA" id="ARBA00022692"/>
    </source>
</evidence>
<dbReference type="EMBL" id="FQUB01000062">
    <property type="protein sequence ID" value="SHF67973.1"/>
    <property type="molecule type" value="Genomic_DNA"/>
</dbReference>
<evidence type="ECO:0000256" key="3">
    <source>
        <dbReference type="ARBA" id="ARBA00022989"/>
    </source>
</evidence>
<evidence type="ECO:0000313" key="6">
    <source>
        <dbReference type="EMBL" id="SHF67973.1"/>
    </source>
</evidence>
<dbReference type="InterPro" id="IPR023271">
    <property type="entry name" value="Aquaporin-like"/>
</dbReference>
<reference evidence="6 7" key="1">
    <citation type="submission" date="2016-11" db="EMBL/GenBank/DDBJ databases">
        <authorList>
            <person name="Varghese N."/>
            <person name="Submissions S."/>
        </authorList>
    </citation>
    <scope>NUCLEOTIDE SEQUENCE [LARGE SCALE GENOMIC DNA]</scope>
    <source>
        <strain evidence="6 7">DSM 1</strain>
    </source>
</reference>
<keyword evidence="4 5" id="KW-0472">Membrane</keyword>
<feature type="transmembrane region" description="Helical" evidence="5">
    <location>
        <begin position="24"/>
        <end position="45"/>
    </location>
</feature>
<dbReference type="GO" id="GO:0016020">
    <property type="term" value="C:membrane"/>
    <property type="evidence" value="ECO:0007669"/>
    <property type="project" value="UniProtKB-SubCell"/>
</dbReference>
<sequence>MDLSPKEIADVAIEKGIAKANSSFLSMVVLGFLGGAFIAIGYLAYIRVPA</sequence>